<feature type="region of interest" description="Disordered" evidence="1">
    <location>
        <begin position="228"/>
        <end position="254"/>
    </location>
</feature>
<comment type="caution">
    <text evidence="2">The sequence shown here is derived from an EMBL/GenBank/DDBJ whole genome shotgun (WGS) entry which is preliminary data.</text>
</comment>
<feature type="compositionally biased region" description="Low complexity" evidence="1">
    <location>
        <begin position="228"/>
        <end position="237"/>
    </location>
</feature>
<organism evidence="2 3">
    <name type="scientific">Psychrobacter glaciei</name>
    <dbReference type="NCBI Taxonomy" id="619771"/>
    <lineage>
        <taxon>Bacteria</taxon>
        <taxon>Pseudomonadati</taxon>
        <taxon>Pseudomonadota</taxon>
        <taxon>Gammaproteobacteria</taxon>
        <taxon>Moraxellales</taxon>
        <taxon>Moraxellaceae</taxon>
        <taxon>Psychrobacter</taxon>
    </lineage>
</organism>
<feature type="compositionally biased region" description="Basic and acidic residues" evidence="1">
    <location>
        <begin position="240"/>
        <end position="251"/>
    </location>
</feature>
<evidence type="ECO:0000313" key="2">
    <source>
        <dbReference type="EMBL" id="GHD25594.1"/>
    </source>
</evidence>
<proteinExistence type="predicted"/>
<accession>A0ABQ3GMD8</accession>
<dbReference type="Proteomes" id="UP000610203">
    <property type="component" value="Unassembled WGS sequence"/>
</dbReference>
<dbReference type="SUPFAM" id="SSF69279">
    <property type="entry name" value="Phage tail proteins"/>
    <property type="match status" value="1"/>
</dbReference>
<dbReference type="Pfam" id="PF05954">
    <property type="entry name" value="Phage_GPD"/>
    <property type="match status" value="1"/>
</dbReference>
<keyword evidence="3" id="KW-1185">Reference proteome</keyword>
<reference evidence="3" key="1">
    <citation type="journal article" date="2019" name="Int. J. Syst. Evol. Microbiol.">
        <title>The Global Catalogue of Microorganisms (GCM) 10K type strain sequencing project: providing services to taxonomists for standard genome sequencing and annotation.</title>
        <authorList>
            <consortium name="The Broad Institute Genomics Platform"/>
            <consortium name="The Broad Institute Genome Sequencing Center for Infectious Disease"/>
            <person name="Wu L."/>
            <person name="Ma J."/>
        </authorList>
    </citation>
    <scope>NUCLEOTIDE SEQUENCE [LARGE SCALE GENOMIC DNA]</scope>
    <source>
        <strain evidence="3">KCTC 42280</strain>
    </source>
</reference>
<gene>
    <name evidence="2" type="ORF">GCM10016272_01600</name>
</gene>
<name>A0ABQ3GMD8_9GAMM</name>
<dbReference type="RefSeq" id="WP_227676094.1">
    <property type="nucleotide sequence ID" value="NZ_BMZR01000001.1"/>
</dbReference>
<dbReference type="EMBL" id="BMZR01000001">
    <property type="protein sequence ID" value="GHD25594.1"/>
    <property type="molecule type" value="Genomic_DNA"/>
</dbReference>
<sequence>MLRTPVLQLTADNKPLNDKVMARLMTVSVTDNKSLDADELTITLDDHDGALELPKRGIKLQCWMGFEDSGVHDMGTYIVDGCEWSGTPDTISITAKSADFTSSLKSGHSQSYHNKTLGEIADTVAKRQQLTLSIKPELVSIDVGHVDQTDESDIHLLTRLCHQYGAVVNIKHGKLLIFTANANVSVSVSGHPLDITVITRQTGDQFRYSVEDRQGDYTGVSARYQDKAQATKKTATAGNVEKRGGGDDPNTKTKRLKGAYKSEQAAAAAAAAEMKRIEDEQAKFSISTAYAYPAVTTESPITLQGFKVEIDGLKWTVDKATHSYSKSGGLTTQLDLLAMLT</sequence>
<protein>
    <submittedName>
        <fullName evidence="2">Bacteriophage late control gene D protein</fullName>
    </submittedName>
</protein>
<evidence type="ECO:0000313" key="3">
    <source>
        <dbReference type="Proteomes" id="UP000610203"/>
    </source>
</evidence>
<evidence type="ECO:0000256" key="1">
    <source>
        <dbReference type="SAM" id="MobiDB-lite"/>
    </source>
</evidence>